<sequence length="228" mass="25383">MHVCPANFPRENWYPTRNLVVRCSTCLLFKTFHPFKRYISALLCRSNIAIAGHMREGGEPNHCCRPDSWSRPEETCMKCLRAVYPVQIYGGGIYPSHGHMRGSPLGGRLFDQNCGRGARVFGKYPSGETHSMPKYTAKQPEYSHYENLCGAARSSPPPSTATDSDQTTMHLQDTIVHAELLLACTQSRVVPHRLIFSGAEGSVLASCKYGDLETIDLLLYVQTLQCGL</sequence>
<accession>A0A6G1K729</accession>
<dbReference type="Proteomes" id="UP000799428">
    <property type="component" value="Unassembled WGS sequence"/>
</dbReference>
<gene>
    <name evidence="1" type="ORF">K504DRAFT_302176</name>
</gene>
<reference evidence="1" key="1">
    <citation type="journal article" date="2020" name="Stud. Mycol.">
        <title>101 Dothideomycetes genomes: a test case for predicting lifestyles and emergence of pathogens.</title>
        <authorList>
            <person name="Haridas S."/>
            <person name="Albert R."/>
            <person name="Binder M."/>
            <person name="Bloem J."/>
            <person name="Labutti K."/>
            <person name="Salamov A."/>
            <person name="Andreopoulos B."/>
            <person name="Baker S."/>
            <person name="Barry K."/>
            <person name="Bills G."/>
            <person name="Bluhm B."/>
            <person name="Cannon C."/>
            <person name="Castanera R."/>
            <person name="Culley D."/>
            <person name="Daum C."/>
            <person name="Ezra D."/>
            <person name="Gonzalez J."/>
            <person name="Henrissat B."/>
            <person name="Kuo A."/>
            <person name="Liang C."/>
            <person name="Lipzen A."/>
            <person name="Lutzoni F."/>
            <person name="Magnuson J."/>
            <person name="Mondo S."/>
            <person name="Nolan M."/>
            <person name="Ohm R."/>
            <person name="Pangilinan J."/>
            <person name="Park H.-J."/>
            <person name="Ramirez L."/>
            <person name="Alfaro M."/>
            <person name="Sun H."/>
            <person name="Tritt A."/>
            <person name="Yoshinaga Y."/>
            <person name="Zwiers L.-H."/>
            <person name="Turgeon B."/>
            <person name="Goodwin S."/>
            <person name="Spatafora J."/>
            <person name="Crous P."/>
            <person name="Grigoriev I."/>
        </authorList>
    </citation>
    <scope>NUCLEOTIDE SEQUENCE</scope>
    <source>
        <strain evidence="1">CBS 279.74</strain>
    </source>
</reference>
<evidence type="ECO:0000313" key="1">
    <source>
        <dbReference type="EMBL" id="KAF2708251.1"/>
    </source>
</evidence>
<organism evidence="1 2">
    <name type="scientific">Pleomassaria siparia CBS 279.74</name>
    <dbReference type="NCBI Taxonomy" id="1314801"/>
    <lineage>
        <taxon>Eukaryota</taxon>
        <taxon>Fungi</taxon>
        <taxon>Dikarya</taxon>
        <taxon>Ascomycota</taxon>
        <taxon>Pezizomycotina</taxon>
        <taxon>Dothideomycetes</taxon>
        <taxon>Pleosporomycetidae</taxon>
        <taxon>Pleosporales</taxon>
        <taxon>Pleomassariaceae</taxon>
        <taxon>Pleomassaria</taxon>
    </lineage>
</organism>
<dbReference type="AlphaFoldDB" id="A0A6G1K729"/>
<proteinExistence type="predicted"/>
<protein>
    <submittedName>
        <fullName evidence="1">Uncharacterized protein</fullName>
    </submittedName>
</protein>
<name>A0A6G1K729_9PLEO</name>
<evidence type="ECO:0000313" key="2">
    <source>
        <dbReference type="Proteomes" id="UP000799428"/>
    </source>
</evidence>
<dbReference type="EMBL" id="MU005772">
    <property type="protein sequence ID" value="KAF2708251.1"/>
    <property type="molecule type" value="Genomic_DNA"/>
</dbReference>
<keyword evidence="2" id="KW-1185">Reference proteome</keyword>